<accession>A0A0C3C6M2</accession>
<reference evidence="2 3" key="1">
    <citation type="submission" date="2014-04" db="EMBL/GenBank/DDBJ databases">
        <authorList>
            <consortium name="DOE Joint Genome Institute"/>
            <person name="Kuo A."/>
            <person name="Gay G."/>
            <person name="Dore J."/>
            <person name="Kohler A."/>
            <person name="Nagy L.G."/>
            <person name="Floudas D."/>
            <person name="Copeland A."/>
            <person name="Barry K.W."/>
            <person name="Cichocki N."/>
            <person name="Veneault-Fourrey C."/>
            <person name="LaButti K."/>
            <person name="Lindquist E.A."/>
            <person name="Lipzen A."/>
            <person name="Lundell T."/>
            <person name="Morin E."/>
            <person name="Murat C."/>
            <person name="Sun H."/>
            <person name="Tunlid A."/>
            <person name="Henrissat B."/>
            <person name="Grigoriev I.V."/>
            <person name="Hibbett D.S."/>
            <person name="Martin F."/>
            <person name="Nordberg H.P."/>
            <person name="Cantor M.N."/>
            <person name="Hua S.X."/>
        </authorList>
    </citation>
    <scope>NUCLEOTIDE SEQUENCE [LARGE SCALE GENOMIC DNA]</scope>
    <source>
        <strain evidence="3">h7</strain>
    </source>
</reference>
<evidence type="ECO:0000313" key="3">
    <source>
        <dbReference type="Proteomes" id="UP000053424"/>
    </source>
</evidence>
<dbReference type="EMBL" id="KN831784">
    <property type="protein sequence ID" value="KIM39874.1"/>
    <property type="molecule type" value="Genomic_DNA"/>
</dbReference>
<proteinExistence type="predicted"/>
<sequence>MHASVNGTAIVESERESSTSRNEIEICSEPERFGRLECCRGFGCISSLKDFS</sequence>
<organism evidence="2 3">
    <name type="scientific">Hebeloma cylindrosporum</name>
    <dbReference type="NCBI Taxonomy" id="76867"/>
    <lineage>
        <taxon>Eukaryota</taxon>
        <taxon>Fungi</taxon>
        <taxon>Dikarya</taxon>
        <taxon>Basidiomycota</taxon>
        <taxon>Agaricomycotina</taxon>
        <taxon>Agaricomycetes</taxon>
        <taxon>Agaricomycetidae</taxon>
        <taxon>Agaricales</taxon>
        <taxon>Agaricineae</taxon>
        <taxon>Hymenogastraceae</taxon>
        <taxon>Hebeloma</taxon>
    </lineage>
</organism>
<dbReference type="AlphaFoldDB" id="A0A0C3C6M2"/>
<protein>
    <submittedName>
        <fullName evidence="2">Uncharacterized protein</fullName>
    </submittedName>
</protein>
<keyword evidence="3" id="KW-1185">Reference proteome</keyword>
<name>A0A0C3C6M2_HEBCY</name>
<reference evidence="3" key="2">
    <citation type="submission" date="2015-01" db="EMBL/GenBank/DDBJ databases">
        <title>Evolutionary Origins and Diversification of the Mycorrhizal Mutualists.</title>
        <authorList>
            <consortium name="DOE Joint Genome Institute"/>
            <consortium name="Mycorrhizal Genomics Consortium"/>
            <person name="Kohler A."/>
            <person name="Kuo A."/>
            <person name="Nagy L.G."/>
            <person name="Floudas D."/>
            <person name="Copeland A."/>
            <person name="Barry K.W."/>
            <person name="Cichocki N."/>
            <person name="Veneault-Fourrey C."/>
            <person name="LaButti K."/>
            <person name="Lindquist E.A."/>
            <person name="Lipzen A."/>
            <person name="Lundell T."/>
            <person name="Morin E."/>
            <person name="Murat C."/>
            <person name="Riley R."/>
            <person name="Ohm R."/>
            <person name="Sun H."/>
            <person name="Tunlid A."/>
            <person name="Henrissat B."/>
            <person name="Grigoriev I.V."/>
            <person name="Hibbett D.S."/>
            <person name="Martin F."/>
        </authorList>
    </citation>
    <scope>NUCLEOTIDE SEQUENCE [LARGE SCALE GENOMIC DNA]</scope>
    <source>
        <strain evidence="3">h7</strain>
    </source>
</reference>
<feature type="region of interest" description="Disordered" evidence="1">
    <location>
        <begin position="1"/>
        <end position="23"/>
    </location>
</feature>
<evidence type="ECO:0000313" key="2">
    <source>
        <dbReference type="EMBL" id="KIM39874.1"/>
    </source>
</evidence>
<dbReference type="HOGENOM" id="CLU_3087465_0_0_1"/>
<dbReference type="Proteomes" id="UP000053424">
    <property type="component" value="Unassembled WGS sequence"/>
</dbReference>
<evidence type="ECO:0000256" key="1">
    <source>
        <dbReference type="SAM" id="MobiDB-lite"/>
    </source>
</evidence>
<gene>
    <name evidence="2" type="ORF">M413DRAFT_446794</name>
</gene>
<feature type="compositionally biased region" description="Basic and acidic residues" evidence="1">
    <location>
        <begin position="12"/>
        <end position="23"/>
    </location>
</feature>